<dbReference type="GO" id="GO:0034257">
    <property type="term" value="F:nicotinamide riboside transmembrane transporter activity"/>
    <property type="evidence" value="ECO:0007669"/>
    <property type="project" value="InterPro"/>
</dbReference>
<dbReference type="RefSeq" id="WP_278455444.1">
    <property type="nucleotide sequence ID" value="NZ_CACRUT010000015.1"/>
</dbReference>
<organism evidence="11">
    <name type="scientific">Paraprevotella clara</name>
    <dbReference type="NCBI Taxonomy" id="454154"/>
    <lineage>
        <taxon>Bacteria</taxon>
        <taxon>Pseudomonadati</taxon>
        <taxon>Bacteroidota</taxon>
        <taxon>Bacteroidia</taxon>
        <taxon>Bacteroidales</taxon>
        <taxon>Prevotellaceae</taxon>
        <taxon>Paraprevotella</taxon>
    </lineage>
</organism>
<comment type="subcellular location">
    <subcellularLocation>
        <location evidence="2">Cell membrane</location>
        <topology evidence="2">Multi-pass membrane protein</topology>
    </subcellularLocation>
</comment>
<evidence type="ECO:0000256" key="2">
    <source>
        <dbReference type="ARBA" id="ARBA00004651"/>
    </source>
</evidence>
<dbReference type="Pfam" id="PF04973">
    <property type="entry name" value="NMN_transporter"/>
    <property type="match status" value="1"/>
</dbReference>
<evidence type="ECO:0000256" key="1">
    <source>
        <dbReference type="ARBA" id="ARBA00002672"/>
    </source>
</evidence>
<dbReference type="AlphaFoldDB" id="A0A6N3D8Z1"/>
<evidence type="ECO:0000256" key="7">
    <source>
        <dbReference type="ARBA" id="ARBA00022692"/>
    </source>
</evidence>
<evidence type="ECO:0000256" key="5">
    <source>
        <dbReference type="ARBA" id="ARBA00022448"/>
    </source>
</evidence>
<evidence type="ECO:0000256" key="9">
    <source>
        <dbReference type="ARBA" id="ARBA00023136"/>
    </source>
</evidence>
<dbReference type="InterPro" id="IPR006419">
    <property type="entry name" value="NMN_transpt_PnuC"/>
</dbReference>
<feature type="transmembrane region" description="Helical" evidence="10">
    <location>
        <begin position="91"/>
        <end position="111"/>
    </location>
</feature>
<gene>
    <name evidence="11" type="primary">pnuC</name>
    <name evidence="11" type="ORF">PCLFYP37_02318</name>
</gene>
<proteinExistence type="inferred from homology"/>
<accession>A0A6N3D8Z1</accession>
<comment type="function">
    <text evidence="1">Required for nicotinamide riboside transport across the inner membrane.</text>
</comment>
<name>A0A6N3D8Z1_9BACT</name>
<evidence type="ECO:0000256" key="3">
    <source>
        <dbReference type="ARBA" id="ARBA00006669"/>
    </source>
</evidence>
<keyword evidence="9 10" id="KW-0472">Membrane</keyword>
<feature type="transmembrane region" description="Helical" evidence="10">
    <location>
        <begin position="25"/>
        <end position="45"/>
    </location>
</feature>
<keyword evidence="8 10" id="KW-1133">Transmembrane helix</keyword>
<reference evidence="11" key="1">
    <citation type="submission" date="2019-11" db="EMBL/GenBank/DDBJ databases">
        <authorList>
            <person name="Feng L."/>
        </authorList>
    </citation>
    <scope>NUCLEOTIDE SEQUENCE</scope>
    <source>
        <strain evidence="11">PclaraLFYP37</strain>
    </source>
</reference>
<keyword evidence="7 10" id="KW-0812">Transmembrane</keyword>
<dbReference type="PANTHER" id="PTHR36122:SF2">
    <property type="entry name" value="NICOTINAMIDE RIBOSIDE TRANSPORTER PNUC"/>
    <property type="match status" value="1"/>
</dbReference>
<comment type="similarity">
    <text evidence="3">Belongs to the nicotinamide ribonucleoside (NR) uptake permease (TC 4.B.1) family.</text>
</comment>
<evidence type="ECO:0000256" key="6">
    <source>
        <dbReference type="ARBA" id="ARBA00022475"/>
    </source>
</evidence>
<feature type="transmembrane region" description="Helical" evidence="10">
    <location>
        <begin position="167"/>
        <end position="185"/>
    </location>
</feature>
<feature type="transmembrane region" description="Helical" evidence="10">
    <location>
        <begin position="117"/>
        <end position="137"/>
    </location>
</feature>
<evidence type="ECO:0000313" key="11">
    <source>
        <dbReference type="EMBL" id="VYU25410.1"/>
    </source>
</evidence>
<feature type="transmembrane region" description="Helical" evidence="10">
    <location>
        <begin position="144"/>
        <end position="161"/>
    </location>
</feature>
<dbReference type="NCBIfam" id="TIGR01528">
    <property type="entry name" value="NMN_trans_PnuC"/>
    <property type="match status" value="1"/>
</dbReference>
<evidence type="ECO:0000256" key="8">
    <source>
        <dbReference type="ARBA" id="ARBA00022989"/>
    </source>
</evidence>
<dbReference type="EMBL" id="CACRUT010000015">
    <property type="protein sequence ID" value="VYU25410.1"/>
    <property type="molecule type" value="Genomic_DNA"/>
</dbReference>
<dbReference type="PANTHER" id="PTHR36122">
    <property type="entry name" value="NICOTINAMIDE RIBOSIDE TRANSPORTER PNUC"/>
    <property type="match status" value="1"/>
</dbReference>
<protein>
    <recommendedName>
        <fullName evidence="4">Nicotinamide riboside transporter PnuC</fullName>
    </recommendedName>
</protein>
<feature type="transmembrane region" description="Helical" evidence="10">
    <location>
        <begin position="51"/>
        <end position="70"/>
    </location>
</feature>
<evidence type="ECO:0000256" key="10">
    <source>
        <dbReference type="SAM" id="Phobius"/>
    </source>
</evidence>
<dbReference type="GO" id="GO:0005886">
    <property type="term" value="C:plasma membrane"/>
    <property type="evidence" value="ECO:0007669"/>
    <property type="project" value="UniProtKB-SubCell"/>
</dbReference>
<evidence type="ECO:0000256" key="4">
    <source>
        <dbReference type="ARBA" id="ARBA00017522"/>
    </source>
</evidence>
<sequence>MDNYLEIAGTCVGLIYLWLEYKASIYLWIVGIVMPAIYIFVYYEAGLYADFAINIYYLLAAAYGWLSWKYGRGGKEDAASALSITHTPPRIYVPLCSVFVVTLVLIAWVLTEFTNSDVPWSDSFTTALSIVGIWMLARKYVEQWLVWIVVDVVCCGLYVYKELYFTAGLYGLYALIAIGGYKKWIRMMEEEK</sequence>
<keyword evidence="5" id="KW-0813">Transport</keyword>
<keyword evidence="6" id="KW-1003">Cell membrane</keyword>